<evidence type="ECO:0000256" key="4">
    <source>
        <dbReference type="ARBA" id="ARBA00004472"/>
    </source>
</evidence>
<dbReference type="Gene3D" id="2.70.130.10">
    <property type="entry name" value="Mannose-6-phosphate receptor binding domain"/>
    <property type="match status" value="1"/>
</dbReference>
<keyword evidence="14" id="KW-0496">Mitochondrion</keyword>
<dbReference type="InterPro" id="IPR018939">
    <property type="entry name" value="Autophagy-rel_prot_27"/>
</dbReference>
<evidence type="ECO:0000256" key="1">
    <source>
        <dbReference type="ARBA" id="ARBA00004304"/>
    </source>
</evidence>
<keyword evidence="8 18" id="KW-0812">Transmembrane</keyword>
<dbReference type="OMA" id="GARGWEM"/>
<dbReference type="GO" id="GO:0000139">
    <property type="term" value="C:Golgi membrane"/>
    <property type="evidence" value="ECO:0007669"/>
    <property type="project" value="UniProtKB-SubCell"/>
</dbReference>
<keyword evidence="13" id="KW-0333">Golgi apparatus</keyword>
<feature type="domain" description="MRH" evidence="20">
    <location>
        <begin position="20"/>
        <end position="190"/>
    </location>
</feature>
<evidence type="ECO:0000256" key="17">
    <source>
        <dbReference type="ARBA" id="ARBA00023329"/>
    </source>
</evidence>
<dbReference type="PANTHER" id="PTHR15071:SF0">
    <property type="entry name" value="MANNOSE 6-PHOSPHATE RECEPTOR-LIKE PROTEIN 1"/>
    <property type="match status" value="1"/>
</dbReference>
<accession>V4B4X3</accession>
<dbReference type="GO" id="GO:0010008">
    <property type="term" value="C:endosome membrane"/>
    <property type="evidence" value="ECO:0007669"/>
    <property type="project" value="UniProtKB-SubCell"/>
</dbReference>
<dbReference type="AlphaFoldDB" id="V4B4X3"/>
<sequence length="271" mass="29673">MAASIYIVTSIILLSFLDFISCQAVPIKVCGSGAPGYDVGNLTARIWTFEGKNQNCLPVNNTIPPTCVFYMGLCQRLQMPPICSDSSVCQSSPANSTFYKLAAYSSDPFYLYTVPPGFTTKFEGGEIINSTGTGGKTCQLQTQINFQCNSNSFWPKDSQSSLIPHSPKIVYDASKCSYNITFDYAGACLKIEPSTPVTQLSGGTVLIIIFVVSLFTYFTFGAILKLARGHHGKDVIPNSDFWMMLPVYVADGILFTIRCGKVPQRDYDPIE</sequence>
<dbReference type="GeneID" id="20247536"/>
<evidence type="ECO:0000256" key="9">
    <source>
        <dbReference type="ARBA" id="ARBA00022729"/>
    </source>
</evidence>
<evidence type="ECO:0000256" key="16">
    <source>
        <dbReference type="ARBA" id="ARBA00023157"/>
    </source>
</evidence>
<dbReference type="GO" id="GO:0015031">
    <property type="term" value="P:protein transport"/>
    <property type="evidence" value="ECO:0007669"/>
    <property type="project" value="UniProtKB-KW"/>
</dbReference>
<evidence type="ECO:0000256" key="11">
    <source>
        <dbReference type="ARBA" id="ARBA00022989"/>
    </source>
</evidence>
<dbReference type="GO" id="GO:0005802">
    <property type="term" value="C:trans-Golgi network"/>
    <property type="evidence" value="ECO:0007669"/>
    <property type="project" value="TreeGrafter"/>
</dbReference>
<keyword evidence="15 18" id="KW-0472">Membrane</keyword>
<keyword evidence="11 18" id="KW-1133">Transmembrane helix</keyword>
<dbReference type="GO" id="GO:0031966">
    <property type="term" value="C:mitochondrial membrane"/>
    <property type="evidence" value="ECO:0007669"/>
    <property type="project" value="UniProtKB-SubCell"/>
</dbReference>
<dbReference type="InterPro" id="IPR044865">
    <property type="entry name" value="MRH_dom"/>
</dbReference>
<evidence type="ECO:0000256" key="14">
    <source>
        <dbReference type="ARBA" id="ARBA00023128"/>
    </source>
</evidence>
<feature type="signal peptide" evidence="19">
    <location>
        <begin position="1"/>
        <end position="24"/>
    </location>
</feature>
<dbReference type="HOGENOM" id="CLU_994990_0_0_1"/>
<dbReference type="RefSeq" id="XP_009044093.1">
    <property type="nucleotide sequence ID" value="XM_009045845.1"/>
</dbReference>
<evidence type="ECO:0000256" key="6">
    <source>
        <dbReference type="ARBA" id="ARBA00013776"/>
    </source>
</evidence>
<comment type="similarity">
    <text evidence="5">Belongs to the ATG27 family.</text>
</comment>
<evidence type="ECO:0000256" key="2">
    <source>
        <dbReference type="ARBA" id="ARBA00004358"/>
    </source>
</evidence>
<dbReference type="PROSITE" id="PS51914">
    <property type="entry name" value="MRH"/>
    <property type="match status" value="1"/>
</dbReference>
<dbReference type="GO" id="GO:0034045">
    <property type="term" value="C:phagophore assembly site membrane"/>
    <property type="evidence" value="ECO:0007669"/>
    <property type="project" value="UniProtKB-SubCell"/>
</dbReference>
<evidence type="ECO:0000256" key="18">
    <source>
        <dbReference type="SAM" id="Phobius"/>
    </source>
</evidence>
<dbReference type="KEGG" id="lgi:LOTGIDRAFT_228086"/>
<gene>
    <name evidence="21" type="ORF">LOTGIDRAFT_228086</name>
</gene>
<protein>
    <recommendedName>
        <fullName evidence="6">Autophagy-related protein 27</fullName>
    </recommendedName>
</protein>
<keyword evidence="22" id="KW-1185">Reference proteome</keyword>
<evidence type="ECO:0000313" key="21">
    <source>
        <dbReference type="EMBL" id="ESP05548.1"/>
    </source>
</evidence>
<evidence type="ECO:0000256" key="3">
    <source>
        <dbReference type="ARBA" id="ARBA00004394"/>
    </source>
</evidence>
<dbReference type="EMBL" id="KB199650">
    <property type="protein sequence ID" value="ESP05548.1"/>
    <property type="molecule type" value="Genomic_DNA"/>
</dbReference>
<evidence type="ECO:0000256" key="5">
    <source>
        <dbReference type="ARBA" id="ARBA00005363"/>
    </source>
</evidence>
<evidence type="ECO:0000256" key="19">
    <source>
        <dbReference type="SAM" id="SignalP"/>
    </source>
</evidence>
<dbReference type="SUPFAM" id="SSF50911">
    <property type="entry name" value="Mannose 6-phosphate receptor domain"/>
    <property type="match status" value="1"/>
</dbReference>
<dbReference type="GO" id="GO:0006914">
    <property type="term" value="P:autophagy"/>
    <property type="evidence" value="ECO:0007669"/>
    <property type="project" value="UniProtKB-KW"/>
</dbReference>
<dbReference type="InterPro" id="IPR009011">
    <property type="entry name" value="Man6P_isomerase_rcpt-bd_dom_sf"/>
</dbReference>
<evidence type="ECO:0000256" key="13">
    <source>
        <dbReference type="ARBA" id="ARBA00023034"/>
    </source>
</evidence>
<comment type="subcellular location">
    <subcellularLocation>
        <location evidence="2">Cytoplasmic vesicle membrane</location>
        <topology evidence="2">Single-pass type I membrane protein</topology>
    </subcellularLocation>
    <subcellularLocation>
        <location evidence="3">Golgi apparatus membrane</location>
    </subcellularLocation>
    <subcellularLocation>
        <location evidence="1">Mitochondrion membrane</location>
        <topology evidence="1">Single-pass membrane protein</topology>
    </subcellularLocation>
    <subcellularLocation>
        <location evidence="4">Preautophagosomal structure membrane</location>
        <topology evidence="4">Single-pass type I membrane protein</topology>
    </subcellularLocation>
</comment>
<evidence type="ECO:0000256" key="10">
    <source>
        <dbReference type="ARBA" id="ARBA00022927"/>
    </source>
</evidence>
<keyword evidence="12" id="KW-0072">Autophagy</keyword>
<evidence type="ECO:0000256" key="15">
    <source>
        <dbReference type="ARBA" id="ARBA00023136"/>
    </source>
</evidence>
<evidence type="ECO:0000259" key="20">
    <source>
        <dbReference type="PROSITE" id="PS51914"/>
    </source>
</evidence>
<proteinExistence type="inferred from homology"/>
<organism evidence="21 22">
    <name type="scientific">Lottia gigantea</name>
    <name type="common">Giant owl limpet</name>
    <dbReference type="NCBI Taxonomy" id="225164"/>
    <lineage>
        <taxon>Eukaryota</taxon>
        <taxon>Metazoa</taxon>
        <taxon>Spiralia</taxon>
        <taxon>Lophotrochozoa</taxon>
        <taxon>Mollusca</taxon>
        <taxon>Gastropoda</taxon>
        <taxon>Patellogastropoda</taxon>
        <taxon>Lottioidea</taxon>
        <taxon>Lottiidae</taxon>
        <taxon>Lottia</taxon>
    </lineage>
</organism>
<evidence type="ECO:0000256" key="7">
    <source>
        <dbReference type="ARBA" id="ARBA00022448"/>
    </source>
</evidence>
<dbReference type="OrthoDB" id="29460at2759"/>
<keyword evidence="17" id="KW-0968">Cytoplasmic vesicle</keyword>
<keyword evidence="9 19" id="KW-0732">Signal</keyword>
<keyword evidence="16" id="KW-1015">Disulfide bond</keyword>
<reference evidence="21 22" key="1">
    <citation type="journal article" date="2013" name="Nature">
        <title>Insights into bilaterian evolution from three spiralian genomes.</title>
        <authorList>
            <person name="Simakov O."/>
            <person name="Marletaz F."/>
            <person name="Cho S.J."/>
            <person name="Edsinger-Gonzales E."/>
            <person name="Havlak P."/>
            <person name="Hellsten U."/>
            <person name="Kuo D.H."/>
            <person name="Larsson T."/>
            <person name="Lv J."/>
            <person name="Arendt D."/>
            <person name="Savage R."/>
            <person name="Osoegawa K."/>
            <person name="de Jong P."/>
            <person name="Grimwood J."/>
            <person name="Chapman J.A."/>
            <person name="Shapiro H."/>
            <person name="Aerts A."/>
            <person name="Otillar R.P."/>
            <person name="Terry A.Y."/>
            <person name="Boore J.L."/>
            <person name="Grigoriev I.V."/>
            <person name="Lindberg D.R."/>
            <person name="Seaver E.C."/>
            <person name="Weisblat D.A."/>
            <person name="Putnam N.H."/>
            <person name="Rokhsar D.S."/>
        </authorList>
    </citation>
    <scope>NUCLEOTIDE SEQUENCE [LARGE SCALE GENOMIC DNA]</scope>
</reference>
<name>V4B4X3_LOTGI</name>
<evidence type="ECO:0000256" key="8">
    <source>
        <dbReference type="ARBA" id="ARBA00022692"/>
    </source>
</evidence>
<dbReference type="CTD" id="20247536"/>
<keyword evidence="10" id="KW-0653">Protein transport</keyword>
<dbReference type="Proteomes" id="UP000030746">
    <property type="component" value="Unassembled WGS sequence"/>
</dbReference>
<dbReference type="PANTHER" id="PTHR15071">
    <property type="entry name" value="MANNOSE-6-PHOSPHATE RECEPTOR FAMILY MEMBER"/>
    <property type="match status" value="1"/>
</dbReference>
<dbReference type="Pfam" id="PF09451">
    <property type="entry name" value="ATG27"/>
    <property type="match status" value="1"/>
</dbReference>
<feature type="transmembrane region" description="Helical" evidence="18">
    <location>
        <begin position="200"/>
        <end position="224"/>
    </location>
</feature>
<evidence type="ECO:0000313" key="22">
    <source>
        <dbReference type="Proteomes" id="UP000030746"/>
    </source>
</evidence>
<feature type="chain" id="PRO_5004716648" description="Autophagy-related protein 27" evidence="19">
    <location>
        <begin position="25"/>
        <end position="271"/>
    </location>
</feature>
<evidence type="ECO:0000256" key="12">
    <source>
        <dbReference type="ARBA" id="ARBA00023006"/>
    </source>
</evidence>
<keyword evidence="7" id="KW-0813">Transport</keyword>